<protein>
    <submittedName>
        <fullName evidence="3">Uncharacterized protein</fullName>
    </submittedName>
</protein>
<name>A0ABR2F0X5_9ROSI</name>
<keyword evidence="2" id="KW-0472">Membrane</keyword>
<reference evidence="3 4" key="1">
    <citation type="journal article" date="2024" name="G3 (Bethesda)">
        <title>Genome assembly of Hibiscus sabdariffa L. provides insights into metabolisms of medicinal natural products.</title>
        <authorList>
            <person name="Kim T."/>
        </authorList>
    </citation>
    <scope>NUCLEOTIDE SEQUENCE [LARGE SCALE GENOMIC DNA]</scope>
    <source>
        <strain evidence="3">TK-2024</strain>
        <tissue evidence="3">Old leaves</tissue>
    </source>
</reference>
<sequence length="213" mass="22689">MGRIDPLDGDSGMHLALPLSLAVAATAATIAIITGVCAFWRTEPQDLEGSPETAEISSGLDDDDDVPPATQQETDTALVAEDGEVSKELPQPPCMRALTMTNTSAVTDRCSSLLKKSTSSSSRVRSALSVKKHFRSISVREIMEKNRLQKPEDSLCKKPILLGGKCKVGGQFDHDDDDDDGKGKGKVNTAPKIQSSSGNPYAIADKDEEEEGS</sequence>
<proteinExistence type="predicted"/>
<keyword evidence="4" id="KW-1185">Reference proteome</keyword>
<evidence type="ECO:0000256" key="1">
    <source>
        <dbReference type="SAM" id="MobiDB-lite"/>
    </source>
</evidence>
<evidence type="ECO:0000313" key="4">
    <source>
        <dbReference type="Proteomes" id="UP001472677"/>
    </source>
</evidence>
<dbReference type="Proteomes" id="UP001472677">
    <property type="component" value="Unassembled WGS sequence"/>
</dbReference>
<gene>
    <name evidence="3" type="ORF">V6N12_007141</name>
</gene>
<keyword evidence="2" id="KW-1133">Transmembrane helix</keyword>
<dbReference type="EMBL" id="JBBPBM010000009">
    <property type="protein sequence ID" value="KAK8568593.1"/>
    <property type="molecule type" value="Genomic_DNA"/>
</dbReference>
<dbReference type="PANTHER" id="PTHR36801">
    <property type="entry name" value="OS06G0150200 PROTEIN"/>
    <property type="match status" value="1"/>
</dbReference>
<dbReference type="PANTHER" id="PTHR36801:SF3">
    <property type="entry name" value="OS06G0150300 PROTEIN"/>
    <property type="match status" value="1"/>
</dbReference>
<evidence type="ECO:0000313" key="3">
    <source>
        <dbReference type="EMBL" id="KAK8568593.1"/>
    </source>
</evidence>
<keyword evidence="2" id="KW-0812">Transmembrane</keyword>
<accession>A0ABR2F0X5</accession>
<feature type="region of interest" description="Disordered" evidence="1">
    <location>
        <begin position="47"/>
        <end position="79"/>
    </location>
</feature>
<comment type="caution">
    <text evidence="3">The sequence shown here is derived from an EMBL/GenBank/DDBJ whole genome shotgun (WGS) entry which is preliminary data.</text>
</comment>
<feature type="region of interest" description="Disordered" evidence="1">
    <location>
        <begin position="164"/>
        <end position="213"/>
    </location>
</feature>
<feature type="transmembrane region" description="Helical" evidence="2">
    <location>
        <begin position="15"/>
        <end position="40"/>
    </location>
</feature>
<organism evidence="3 4">
    <name type="scientific">Hibiscus sabdariffa</name>
    <name type="common">roselle</name>
    <dbReference type="NCBI Taxonomy" id="183260"/>
    <lineage>
        <taxon>Eukaryota</taxon>
        <taxon>Viridiplantae</taxon>
        <taxon>Streptophyta</taxon>
        <taxon>Embryophyta</taxon>
        <taxon>Tracheophyta</taxon>
        <taxon>Spermatophyta</taxon>
        <taxon>Magnoliopsida</taxon>
        <taxon>eudicotyledons</taxon>
        <taxon>Gunneridae</taxon>
        <taxon>Pentapetalae</taxon>
        <taxon>rosids</taxon>
        <taxon>malvids</taxon>
        <taxon>Malvales</taxon>
        <taxon>Malvaceae</taxon>
        <taxon>Malvoideae</taxon>
        <taxon>Hibiscus</taxon>
    </lineage>
</organism>
<evidence type="ECO:0000256" key="2">
    <source>
        <dbReference type="SAM" id="Phobius"/>
    </source>
</evidence>